<dbReference type="GO" id="GO:0003723">
    <property type="term" value="F:RNA binding"/>
    <property type="evidence" value="ECO:0007669"/>
    <property type="project" value="InterPro"/>
</dbReference>
<dbReference type="FunFam" id="1.25.40.10:FF:000158">
    <property type="entry name" value="pentatricopeptide repeat-containing protein At2g33680"/>
    <property type="match status" value="1"/>
</dbReference>
<dbReference type="InterPro" id="IPR011990">
    <property type="entry name" value="TPR-like_helical_dom_sf"/>
</dbReference>
<dbReference type="PANTHER" id="PTHR47926:SF533">
    <property type="entry name" value="DYW DOMAIN-CONTAINING PROTEIN"/>
    <property type="match status" value="1"/>
</dbReference>
<evidence type="ECO:0000313" key="4">
    <source>
        <dbReference type="Proteomes" id="UP000001514"/>
    </source>
</evidence>
<dbReference type="PROSITE" id="PS51375">
    <property type="entry name" value="PPR"/>
    <property type="match status" value="2"/>
</dbReference>
<accession>D8RW85</accession>
<dbReference type="HOGENOM" id="CLU_002706_0_0_1"/>
<gene>
    <name evidence="3" type="ORF">SELMODRAFT_442794</name>
</gene>
<dbReference type="SUPFAM" id="SSF48452">
    <property type="entry name" value="TPR-like"/>
    <property type="match status" value="1"/>
</dbReference>
<dbReference type="Proteomes" id="UP000001514">
    <property type="component" value="Unassembled WGS sequence"/>
</dbReference>
<name>D8RW85_SELML</name>
<keyword evidence="1" id="KW-0677">Repeat</keyword>
<dbReference type="NCBIfam" id="TIGR00756">
    <property type="entry name" value="PPR"/>
    <property type="match status" value="2"/>
</dbReference>
<protein>
    <recommendedName>
        <fullName evidence="5">Pentacotripeptide-repeat region of PRORP domain-containing protein</fullName>
    </recommendedName>
</protein>
<dbReference type="InterPro" id="IPR046960">
    <property type="entry name" value="PPR_At4g14850-like_plant"/>
</dbReference>
<evidence type="ECO:0000313" key="3">
    <source>
        <dbReference type="EMBL" id="EFJ23625.1"/>
    </source>
</evidence>
<dbReference type="Gramene" id="EFJ23625">
    <property type="protein sequence ID" value="EFJ23625"/>
    <property type="gene ID" value="SELMODRAFT_442794"/>
</dbReference>
<dbReference type="eggNOG" id="KOG4197">
    <property type="taxonomic scope" value="Eukaryota"/>
</dbReference>
<evidence type="ECO:0008006" key="5">
    <source>
        <dbReference type="Google" id="ProtNLM"/>
    </source>
</evidence>
<organism evidence="4">
    <name type="scientific">Selaginella moellendorffii</name>
    <name type="common">Spikemoss</name>
    <dbReference type="NCBI Taxonomy" id="88036"/>
    <lineage>
        <taxon>Eukaryota</taxon>
        <taxon>Viridiplantae</taxon>
        <taxon>Streptophyta</taxon>
        <taxon>Embryophyta</taxon>
        <taxon>Tracheophyta</taxon>
        <taxon>Lycopodiopsida</taxon>
        <taxon>Selaginellales</taxon>
        <taxon>Selaginellaceae</taxon>
        <taxon>Selaginella</taxon>
    </lineage>
</organism>
<dbReference type="KEGG" id="smo:SELMODRAFT_442794"/>
<evidence type="ECO:0000256" key="2">
    <source>
        <dbReference type="PROSITE-ProRule" id="PRU00708"/>
    </source>
</evidence>
<sequence length="305" mass="34308">MLQAFSVNSSPEDALHFFESVPCRNVVSWNALLAAFAQRGRLAEASRTFEMMPQLELASWNTMITAFANTGYLSRGRELFATMPEFDIISWNTLIAGYAENASYKTAVELFRELNLEGLKPTESTFVGLLIGCNRGGKVKRAHEHFVSMITQYGLRPELDHYGCMVEVLGRAKQLGHAEELLHEMPFFPGPVAWTSYLSSCRMHGDFKRAAQAAQHLMELDPENKSMYQLLANMYTEKAAAQQQQQQSPMIDGEVVPESFEQKNLLQDHHEAVDPAVEPSRCLRLLSIRTVFLSLIMSCVRPTAP</sequence>
<dbReference type="GO" id="GO:0009451">
    <property type="term" value="P:RNA modification"/>
    <property type="evidence" value="ECO:0007669"/>
    <property type="project" value="InterPro"/>
</dbReference>
<evidence type="ECO:0000256" key="1">
    <source>
        <dbReference type="ARBA" id="ARBA00022737"/>
    </source>
</evidence>
<dbReference type="AlphaFoldDB" id="D8RW85"/>
<reference evidence="3 4" key="1">
    <citation type="journal article" date="2011" name="Science">
        <title>The Selaginella genome identifies genetic changes associated with the evolution of vascular plants.</title>
        <authorList>
            <person name="Banks J.A."/>
            <person name="Nishiyama T."/>
            <person name="Hasebe M."/>
            <person name="Bowman J.L."/>
            <person name="Gribskov M."/>
            <person name="dePamphilis C."/>
            <person name="Albert V.A."/>
            <person name="Aono N."/>
            <person name="Aoyama T."/>
            <person name="Ambrose B.A."/>
            <person name="Ashton N.W."/>
            <person name="Axtell M.J."/>
            <person name="Barker E."/>
            <person name="Barker M.S."/>
            <person name="Bennetzen J.L."/>
            <person name="Bonawitz N.D."/>
            <person name="Chapple C."/>
            <person name="Cheng C."/>
            <person name="Correa L.G."/>
            <person name="Dacre M."/>
            <person name="DeBarry J."/>
            <person name="Dreyer I."/>
            <person name="Elias M."/>
            <person name="Engstrom E.M."/>
            <person name="Estelle M."/>
            <person name="Feng L."/>
            <person name="Finet C."/>
            <person name="Floyd S.K."/>
            <person name="Frommer W.B."/>
            <person name="Fujita T."/>
            <person name="Gramzow L."/>
            <person name="Gutensohn M."/>
            <person name="Harholt J."/>
            <person name="Hattori M."/>
            <person name="Heyl A."/>
            <person name="Hirai T."/>
            <person name="Hiwatashi Y."/>
            <person name="Ishikawa M."/>
            <person name="Iwata M."/>
            <person name="Karol K.G."/>
            <person name="Koehler B."/>
            <person name="Kolukisaoglu U."/>
            <person name="Kubo M."/>
            <person name="Kurata T."/>
            <person name="Lalonde S."/>
            <person name="Li K."/>
            <person name="Li Y."/>
            <person name="Litt A."/>
            <person name="Lyons E."/>
            <person name="Manning G."/>
            <person name="Maruyama T."/>
            <person name="Michael T.P."/>
            <person name="Mikami K."/>
            <person name="Miyazaki S."/>
            <person name="Morinaga S."/>
            <person name="Murata T."/>
            <person name="Mueller-Roeber B."/>
            <person name="Nelson D.R."/>
            <person name="Obara M."/>
            <person name="Oguri Y."/>
            <person name="Olmstead R.G."/>
            <person name="Onodera N."/>
            <person name="Petersen B.L."/>
            <person name="Pils B."/>
            <person name="Prigge M."/>
            <person name="Rensing S.A."/>
            <person name="Riano-Pachon D.M."/>
            <person name="Roberts A.W."/>
            <person name="Sato Y."/>
            <person name="Scheller H.V."/>
            <person name="Schulz B."/>
            <person name="Schulz C."/>
            <person name="Shakirov E.V."/>
            <person name="Shibagaki N."/>
            <person name="Shinohara N."/>
            <person name="Shippen D.E."/>
            <person name="Soerensen I."/>
            <person name="Sotooka R."/>
            <person name="Sugimoto N."/>
            <person name="Sugita M."/>
            <person name="Sumikawa N."/>
            <person name="Tanurdzic M."/>
            <person name="Theissen G."/>
            <person name="Ulvskov P."/>
            <person name="Wakazuki S."/>
            <person name="Weng J.K."/>
            <person name="Willats W.W."/>
            <person name="Wipf D."/>
            <person name="Wolf P.G."/>
            <person name="Yang L."/>
            <person name="Zimmer A.D."/>
            <person name="Zhu Q."/>
            <person name="Mitros T."/>
            <person name="Hellsten U."/>
            <person name="Loque D."/>
            <person name="Otillar R."/>
            <person name="Salamov A."/>
            <person name="Schmutz J."/>
            <person name="Shapiro H."/>
            <person name="Lindquist E."/>
            <person name="Lucas S."/>
            <person name="Rokhsar D."/>
            <person name="Grigoriev I.V."/>
        </authorList>
    </citation>
    <scope>NUCLEOTIDE SEQUENCE [LARGE SCALE GENOMIC DNA]</scope>
</reference>
<dbReference type="PANTHER" id="PTHR47926">
    <property type="entry name" value="PENTATRICOPEPTIDE REPEAT-CONTAINING PROTEIN"/>
    <property type="match status" value="1"/>
</dbReference>
<feature type="repeat" description="PPR" evidence="2">
    <location>
        <begin position="25"/>
        <end position="59"/>
    </location>
</feature>
<dbReference type="Pfam" id="PF01535">
    <property type="entry name" value="PPR"/>
    <property type="match status" value="2"/>
</dbReference>
<dbReference type="InterPro" id="IPR002885">
    <property type="entry name" value="PPR_rpt"/>
</dbReference>
<dbReference type="Gene3D" id="1.25.40.10">
    <property type="entry name" value="Tetratricopeptide repeat domain"/>
    <property type="match status" value="2"/>
</dbReference>
<dbReference type="EMBL" id="GL377592">
    <property type="protein sequence ID" value="EFJ23625.1"/>
    <property type="molecule type" value="Genomic_DNA"/>
</dbReference>
<dbReference type="GO" id="GO:0048731">
    <property type="term" value="P:system development"/>
    <property type="evidence" value="ECO:0007669"/>
    <property type="project" value="UniProtKB-ARBA"/>
</dbReference>
<keyword evidence="4" id="KW-1185">Reference proteome</keyword>
<proteinExistence type="predicted"/>
<dbReference type="Pfam" id="PF13041">
    <property type="entry name" value="PPR_2"/>
    <property type="match status" value="1"/>
</dbReference>
<dbReference type="InParanoid" id="D8RW85"/>
<feature type="repeat" description="PPR" evidence="2">
    <location>
        <begin position="87"/>
        <end position="121"/>
    </location>
</feature>